<feature type="repeat" description="HEAT" evidence="4">
    <location>
        <begin position="359"/>
        <end position="396"/>
    </location>
</feature>
<dbReference type="InParanoid" id="F6UWK1"/>
<dbReference type="Proteomes" id="UP000008144">
    <property type="component" value="Chromosome 9"/>
</dbReference>
<reference evidence="7" key="3">
    <citation type="submission" date="2025-08" db="UniProtKB">
        <authorList>
            <consortium name="Ensembl"/>
        </authorList>
    </citation>
    <scope>IDENTIFICATION</scope>
</reference>
<comment type="similarity">
    <text evidence="1">Belongs to the TBCD family.</text>
</comment>
<dbReference type="HOGENOM" id="CLU_003043_0_0_1"/>
<feature type="domain" description="Tubulin-folding cofactor D C-terminal" evidence="5">
    <location>
        <begin position="899"/>
        <end position="1084"/>
    </location>
</feature>
<dbReference type="GeneTree" id="ENSGT00390000017103"/>
<dbReference type="GO" id="GO:0034333">
    <property type="term" value="P:adherens junction assembly"/>
    <property type="evidence" value="ECO:0000318"/>
    <property type="project" value="GO_Central"/>
</dbReference>
<dbReference type="PANTHER" id="PTHR12658:SF0">
    <property type="entry name" value="TUBULIN-SPECIFIC CHAPERONE D"/>
    <property type="match status" value="1"/>
</dbReference>
<dbReference type="OMA" id="EPHEAWH"/>
<dbReference type="GO" id="GO:0000226">
    <property type="term" value="P:microtubule cytoskeleton organization"/>
    <property type="evidence" value="ECO:0000318"/>
    <property type="project" value="GO_Central"/>
</dbReference>
<dbReference type="PANTHER" id="PTHR12658">
    <property type="entry name" value="BETA-TUBULIN COFACTOR D"/>
    <property type="match status" value="1"/>
</dbReference>
<dbReference type="InterPro" id="IPR058033">
    <property type="entry name" value="ARM_TBCD_2nd"/>
</dbReference>
<evidence type="ECO:0000256" key="2">
    <source>
        <dbReference type="ARBA" id="ARBA00015003"/>
    </source>
</evidence>
<dbReference type="PROSITE" id="PS50077">
    <property type="entry name" value="HEAT_REPEAT"/>
    <property type="match status" value="1"/>
</dbReference>
<dbReference type="InterPro" id="IPR016024">
    <property type="entry name" value="ARM-type_fold"/>
</dbReference>
<reference evidence="7" key="4">
    <citation type="submission" date="2025-09" db="UniProtKB">
        <authorList>
            <consortium name="Ensembl"/>
        </authorList>
    </citation>
    <scope>IDENTIFICATION</scope>
</reference>
<protein>
    <recommendedName>
        <fullName evidence="2">Tubulin-specific chaperone D</fullName>
    </recommendedName>
</protein>
<keyword evidence="8" id="KW-1185">Reference proteome</keyword>
<dbReference type="GO" id="GO:0007021">
    <property type="term" value="P:tubulin complex assembly"/>
    <property type="evidence" value="ECO:0007669"/>
    <property type="project" value="InterPro"/>
</dbReference>
<dbReference type="Pfam" id="PF12612">
    <property type="entry name" value="TFCD_C"/>
    <property type="match status" value="1"/>
</dbReference>
<keyword evidence="3" id="KW-0143">Chaperone</keyword>
<dbReference type="GO" id="GO:0016328">
    <property type="term" value="C:lateral plasma membrane"/>
    <property type="evidence" value="ECO:0000318"/>
    <property type="project" value="GO_Central"/>
</dbReference>
<dbReference type="Gene3D" id="1.25.10.10">
    <property type="entry name" value="Leucine-rich Repeat Variant"/>
    <property type="match status" value="2"/>
</dbReference>
<dbReference type="GO" id="GO:0005096">
    <property type="term" value="F:GTPase activator activity"/>
    <property type="evidence" value="ECO:0000318"/>
    <property type="project" value="GO_Central"/>
</dbReference>
<evidence type="ECO:0000313" key="7">
    <source>
        <dbReference type="Ensembl" id="ENSCINP00000002880.3"/>
    </source>
</evidence>
<sequence length="1191" mass="134675">ALPVNMDDSEDVTLEHGIQVGTALDHFVEVDEVKQLIKNIPLIVNDQAKHEMSDEKFTEIVDKYLEQPHLLDPHLLGLLEQLIAFIQPLDVPLNQKHCAFKYLYLLTKVRGHKIMVRYFPHEVQHLEPILKLLYEQKYNDLNTWETRYMLLLWLSMICLIPFDMVRFDLPHTGDASHSQTSVTQRIMDIGKLYLITSSDNCQEAAALLLSKFLTRPDVMKTHLKPFFEWCIDKITNSDAQAMHGVTQIKGCLFALALVFKQGKRDDVLPFCTEVLDEIQRTEILSVKNTVLRKLVIKLTQRLGMTLLKPRLASWRYQRGNRSLDETLKKNDSTPSETVTICDASDEDDEYDVPEEVETVIEVVLNGLKDKDTVVRWSSAKGVGRITGRLPKELADEVVQSVLENFTISNSDGAWHGGCLALAELGRRGLLLPTRLKDVVPILLRSLTYDERRGASSVGAHVRDAACYLAWSFARAYEPQELSAHVNDIAQTLLVTTVFDREVNCRRAASAAFQENVGRQGYFPHGIKILTMADYFAVSNRNNTYLKIGPFIGQYKTYTKALIEHLTKQKRDHWDSNIRWLAAQSMHKLTKSKPDYVAATVLPELVPLCTGMDLITRHGSILIVAEVIHSLHEIEEAGSTGLLSRNPMVKKCFRIVQSLSEAKLFRGFGGELMRVAACHLIARLSQCTATVTIPRLTNDGWLELIHETLSNLHTYTNTEEICTTAISALSAINQITLIPAPFANLSTNNESMEGAVDQYLSHLRSTSERQRCGYAQAIASLPKPVLQTCFMKVCHNLIRASQITDKFETSFAESRKEAVNALSRVCQSVGINNIMDAGICKDNINTIYDAIFFALEDYTRDHRGDIGSVVRLAGVKALQVITQLIAKEDKDLLCSKLMLKIMCCILQQACEKIHKVRDIAAATLLSVIYDDNIPNIPVREQLRKVFDTRNPTFTMIDLFCRLIKLLKLPEYAYHITLGFVISVGDLTQSLAEASGSALFAYIETISKNPEELLNFCSNLLKVFENYSKQDRVSVPLLKTLHQLLVQDGLEILFKGEHCKLDDEGIQRKLFSLVKSEITKSKDPQKIMLGVQVYCGLLQFSDPVLHKSVLSQLMIMLCQKFPIVRRTTATQLYEVILTFDDILDQPEHLDDVMESLSEVEWDQTVEELRPIRNKLCAYFGVKVPQMIKKTKTS</sequence>
<dbReference type="GO" id="GO:0006457">
    <property type="term" value="P:protein folding"/>
    <property type="evidence" value="ECO:0000318"/>
    <property type="project" value="GO_Central"/>
</dbReference>
<dbReference type="STRING" id="7719.ENSCINP00000002880"/>
<dbReference type="AlphaFoldDB" id="F6UWK1"/>
<evidence type="ECO:0000256" key="4">
    <source>
        <dbReference type="PROSITE-ProRule" id="PRU00103"/>
    </source>
</evidence>
<dbReference type="InterPro" id="IPR021133">
    <property type="entry name" value="HEAT_type_2"/>
</dbReference>
<dbReference type="GO" id="GO:0070830">
    <property type="term" value="P:bicellular tight junction assembly"/>
    <property type="evidence" value="ECO:0000318"/>
    <property type="project" value="GO_Central"/>
</dbReference>
<dbReference type="Pfam" id="PF25767">
    <property type="entry name" value="ARM_TBCD_2nd"/>
    <property type="match status" value="1"/>
</dbReference>
<evidence type="ECO:0000259" key="5">
    <source>
        <dbReference type="Pfam" id="PF12612"/>
    </source>
</evidence>
<proteinExistence type="inferred from homology"/>
<organism evidence="7 8">
    <name type="scientific">Ciona intestinalis</name>
    <name type="common">Transparent sea squirt</name>
    <name type="synonym">Ascidia intestinalis</name>
    <dbReference type="NCBI Taxonomy" id="7719"/>
    <lineage>
        <taxon>Eukaryota</taxon>
        <taxon>Metazoa</taxon>
        <taxon>Chordata</taxon>
        <taxon>Tunicata</taxon>
        <taxon>Ascidiacea</taxon>
        <taxon>Phlebobranchia</taxon>
        <taxon>Cionidae</taxon>
        <taxon>Ciona</taxon>
    </lineage>
</organism>
<reference evidence="8" key="1">
    <citation type="journal article" date="2002" name="Science">
        <title>The draft genome of Ciona intestinalis: insights into chordate and vertebrate origins.</title>
        <authorList>
            <person name="Dehal P."/>
            <person name="Satou Y."/>
            <person name="Campbell R.K."/>
            <person name="Chapman J."/>
            <person name="Degnan B."/>
            <person name="De Tomaso A."/>
            <person name="Davidson B."/>
            <person name="Di Gregorio A."/>
            <person name="Gelpke M."/>
            <person name="Goodstein D.M."/>
            <person name="Harafuji N."/>
            <person name="Hastings K.E."/>
            <person name="Ho I."/>
            <person name="Hotta K."/>
            <person name="Huang W."/>
            <person name="Kawashima T."/>
            <person name="Lemaire P."/>
            <person name="Martinez D."/>
            <person name="Meinertzhagen I.A."/>
            <person name="Necula S."/>
            <person name="Nonaka M."/>
            <person name="Putnam N."/>
            <person name="Rash S."/>
            <person name="Saiga H."/>
            <person name="Satake M."/>
            <person name="Terry A."/>
            <person name="Yamada L."/>
            <person name="Wang H.G."/>
            <person name="Awazu S."/>
            <person name="Azumi K."/>
            <person name="Boore J."/>
            <person name="Branno M."/>
            <person name="Chin-Bow S."/>
            <person name="DeSantis R."/>
            <person name="Doyle S."/>
            <person name="Francino P."/>
            <person name="Keys D.N."/>
            <person name="Haga S."/>
            <person name="Hayashi H."/>
            <person name="Hino K."/>
            <person name="Imai K.S."/>
            <person name="Inaba K."/>
            <person name="Kano S."/>
            <person name="Kobayashi K."/>
            <person name="Kobayashi M."/>
            <person name="Lee B.I."/>
            <person name="Makabe K.W."/>
            <person name="Manohar C."/>
            <person name="Matassi G."/>
            <person name="Medina M."/>
            <person name="Mochizuki Y."/>
            <person name="Mount S."/>
            <person name="Morishita T."/>
            <person name="Miura S."/>
            <person name="Nakayama A."/>
            <person name="Nishizaka S."/>
            <person name="Nomoto H."/>
            <person name="Ohta F."/>
            <person name="Oishi K."/>
            <person name="Rigoutsos I."/>
            <person name="Sano M."/>
            <person name="Sasaki A."/>
            <person name="Sasakura Y."/>
            <person name="Shoguchi E."/>
            <person name="Shin-i T."/>
            <person name="Spagnuolo A."/>
            <person name="Stainier D."/>
            <person name="Suzuki M.M."/>
            <person name="Tassy O."/>
            <person name="Takatori N."/>
            <person name="Tokuoka M."/>
            <person name="Yagi K."/>
            <person name="Yoshizaki F."/>
            <person name="Wada S."/>
            <person name="Zhang C."/>
            <person name="Hyatt P.D."/>
            <person name="Larimer F."/>
            <person name="Detter C."/>
            <person name="Doggett N."/>
            <person name="Glavina T."/>
            <person name="Hawkins T."/>
            <person name="Richardson P."/>
            <person name="Lucas S."/>
            <person name="Kohara Y."/>
            <person name="Levine M."/>
            <person name="Satoh N."/>
            <person name="Rokhsar D.S."/>
        </authorList>
    </citation>
    <scope>NUCLEOTIDE SEQUENCE [LARGE SCALE GENOMIC DNA]</scope>
</reference>
<dbReference type="InterPro" id="IPR022577">
    <property type="entry name" value="TBCD_C"/>
</dbReference>
<dbReference type="EMBL" id="EAAA01002886">
    <property type="status" value="NOT_ANNOTATED_CDS"/>
    <property type="molecule type" value="Genomic_DNA"/>
</dbReference>
<evidence type="ECO:0000259" key="6">
    <source>
        <dbReference type="Pfam" id="PF25767"/>
    </source>
</evidence>
<name>F6UWK1_CIOIN</name>
<dbReference type="GO" id="GO:0007023">
    <property type="term" value="P:post-chaperonin tubulin folding pathway"/>
    <property type="evidence" value="ECO:0007669"/>
    <property type="project" value="InterPro"/>
</dbReference>
<feature type="domain" description="Tubulin-folding cofactor D ARM repeats" evidence="6">
    <location>
        <begin position="291"/>
        <end position="526"/>
    </location>
</feature>
<dbReference type="InterPro" id="IPR033162">
    <property type="entry name" value="TBCD"/>
</dbReference>
<dbReference type="Ensembl" id="ENSCINT00000002880.3">
    <property type="protein sequence ID" value="ENSCINP00000002880.3"/>
    <property type="gene ID" value="ENSCING00000001464.3"/>
</dbReference>
<dbReference type="FunFam" id="1.25.10.10:FF:001837">
    <property type="entry name" value="Uncharacterized protein"/>
    <property type="match status" value="1"/>
</dbReference>
<dbReference type="InterPro" id="IPR011989">
    <property type="entry name" value="ARM-like"/>
</dbReference>
<dbReference type="GO" id="GO:0048487">
    <property type="term" value="F:beta-tubulin binding"/>
    <property type="evidence" value="ECO:0000318"/>
    <property type="project" value="GO_Central"/>
</dbReference>
<dbReference type="Pfam" id="PF23579">
    <property type="entry name" value="ARM_TBCD"/>
    <property type="match status" value="1"/>
</dbReference>
<evidence type="ECO:0000313" key="8">
    <source>
        <dbReference type="Proteomes" id="UP000008144"/>
    </source>
</evidence>
<evidence type="ECO:0000256" key="1">
    <source>
        <dbReference type="ARBA" id="ARBA00006853"/>
    </source>
</evidence>
<reference evidence="7" key="2">
    <citation type="journal article" date="2008" name="Genome Biol.">
        <title>Improved genome assembly and evidence-based global gene model set for the chordate Ciona intestinalis: new insight into intron and operon populations.</title>
        <authorList>
            <person name="Satou Y."/>
            <person name="Mineta K."/>
            <person name="Ogasawara M."/>
            <person name="Sasakura Y."/>
            <person name="Shoguchi E."/>
            <person name="Ueno K."/>
            <person name="Yamada L."/>
            <person name="Matsumoto J."/>
            <person name="Wasserscheid J."/>
            <person name="Dewar K."/>
            <person name="Wiley G.B."/>
            <person name="Macmil S.L."/>
            <person name="Roe B.A."/>
            <person name="Zeller R.W."/>
            <person name="Hastings K.E."/>
            <person name="Lemaire P."/>
            <person name="Lindquist E."/>
            <person name="Endo T."/>
            <person name="Hotta K."/>
            <person name="Inaba K."/>
        </authorList>
    </citation>
    <scope>NUCLEOTIDE SEQUENCE [LARGE SCALE GENOMIC DNA]</scope>
    <source>
        <strain evidence="7">wild type</strain>
    </source>
</reference>
<evidence type="ECO:0000256" key="3">
    <source>
        <dbReference type="ARBA" id="ARBA00023186"/>
    </source>
</evidence>
<accession>F6UWK1</accession>
<dbReference type="FunCoup" id="F6UWK1">
    <property type="interactions" value="966"/>
</dbReference>
<dbReference type="SUPFAM" id="SSF48371">
    <property type="entry name" value="ARM repeat"/>
    <property type="match status" value="2"/>
</dbReference>